<organism evidence="1 2">
    <name type="scientific">Caerostris darwini</name>
    <dbReference type="NCBI Taxonomy" id="1538125"/>
    <lineage>
        <taxon>Eukaryota</taxon>
        <taxon>Metazoa</taxon>
        <taxon>Ecdysozoa</taxon>
        <taxon>Arthropoda</taxon>
        <taxon>Chelicerata</taxon>
        <taxon>Arachnida</taxon>
        <taxon>Araneae</taxon>
        <taxon>Araneomorphae</taxon>
        <taxon>Entelegynae</taxon>
        <taxon>Araneoidea</taxon>
        <taxon>Araneidae</taxon>
        <taxon>Caerostris</taxon>
    </lineage>
</organism>
<reference evidence="1 2" key="1">
    <citation type="submission" date="2021-06" db="EMBL/GenBank/DDBJ databases">
        <title>Caerostris darwini draft genome.</title>
        <authorList>
            <person name="Kono N."/>
            <person name="Arakawa K."/>
        </authorList>
    </citation>
    <scope>NUCLEOTIDE SEQUENCE [LARGE SCALE GENOMIC DNA]</scope>
</reference>
<keyword evidence="2" id="KW-1185">Reference proteome</keyword>
<proteinExistence type="predicted"/>
<dbReference type="EMBL" id="BPLQ01013861">
    <property type="protein sequence ID" value="GIY75398.1"/>
    <property type="molecule type" value="Genomic_DNA"/>
</dbReference>
<comment type="caution">
    <text evidence="1">The sequence shown here is derived from an EMBL/GenBank/DDBJ whole genome shotgun (WGS) entry which is preliminary data.</text>
</comment>
<accession>A0AAV4VZ29</accession>
<dbReference type="Proteomes" id="UP001054837">
    <property type="component" value="Unassembled WGS sequence"/>
</dbReference>
<dbReference type="AlphaFoldDB" id="A0AAV4VZ29"/>
<name>A0AAV4VZ29_9ARAC</name>
<protein>
    <submittedName>
        <fullName evidence="1">Uncharacterized protein</fullName>
    </submittedName>
</protein>
<evidence type="ECO:0000313" key="2">
    <source>
        <dbReference type="Proteomes" id="UP001054837"/>
    </source>
</evidence>
<evidence type="ECO:0000313" key="1">
    <source>
        <dbReference type="EMBL" id="GIY75398.1"/>
    </source>
</evidence>
<sequence>MSTERRNRLRGIGKGVLPVRRSPAVWLSGSTRVTWRDPPWETTRLPDGGAELPSRKGVLNCLIKDKAESRQEYPDVAECSYQTDIFSCSLFVIKPEDRAAFPTVKKTESAFAVIKYETASRRTKEQNPSGCAGRFQFQVLHRDKLSTSRS</sequence>
<gene>
    <name evidence="1" type="ORF">CDAR_64931</name>
</gene>